<dbReference type="EMBL" id="JACHHH010000005">
    <property type="protein sequence ID" value="MBB6041156.1"/>
    <property type="molecule type" value="Genomic_DNA"/>
</dbReference>
<evidence type="ECO:0000313" key="2">
    <source>
        <dbReference type="EMBL" id="MBB6041156.1"/>
    </source>
</evidence>
<evidence type="ECO:0000259" key="1">
    <source>
        <dbReference type="Pfam" id="PF07238"/>
    </source>
</evidence>
<comment type="caution">
    <text evidence="2">The sequence shown here is derived from an EMBL/GenBank/DDBJ whole genome shotgun (WGS) entry which is preliminary data.</text>
</comment>
<dbReference type="GO" id="GO:0035438">
    <property type="term" value="F:cyclic-di-GMP binding"/>
    <property type="evidence" value="ECO:0007669"/>
    <property type="project" value="InterPro"/>
</dbReference>
<dbReference type="Proteomes" id="UP000522163">
    <property type="component" value="Unassembled WGS sequence"/>
</dbReference>
<dbReference type="SUPFAM" id="SSF141371">
    <property type="entry name" value="PilZ domain-like"/>
    <property type="match status" value="1"/>
</dbReference>
<gene>
    <name evidence="2" type="ORF">HNQ46_001133</name>
</gene>
<organism evidence="2 3">
    <name type="scientific">Oribacterium sinus</name>
    <dbReference type="NCBI Taxonomy" id="237576"/>
    <lineage>
        <taxon>Bacteria</taxon>
        <taxon>Bacillati</taxon>
        <taxon>Bacillota</taxon>
        <taxon>Clostridia</taxon>
        <taxon>Lachnospirales</taxon>
        <taxon>Lachnospiraceae</taxon>
        <taxon>Oribacterium</taxon>
    </lineage>
</organism>
<dbReference type="GeneID" id="85014674"/>
<dbReference type="Pfam" id="PF07238">
    <property type="entry name" value="PilZ"/>
    <property type="match status" value="1"/>
</dbReference>
<dbReference type="RefSeq" id="WP_243155858.1">
    <property type="nucleotide sequence ID" value="NZ_CAUQIH010000037.1"/>
</dbReference>
<name>A0A7W9SG37_9FIRM</name>
<dbReference type="Gene3D" id="2.40.10.220">
    <property type="entry name" value="predicted glycosyltransferase like domains"/>
    <property type="match status" value="1"/>
</dbReference>
<protein>
    <recommendedName>
        <fullName evidence="1">PilZ domain-containing protein</fullName>
    </recommendedName>
</protein>
<accession>A0A7W9SG37</accession>
<feature type="domain" description="PilZ" evidence="1">
    <location>
        <begin position="95"/>
        <end position="199"/>
    </location>
</feature>
<sequence length="212" mass="25160">MMVLRDCNRGMVHWPEEDRNLPVDVELQGEEIFLYFKGYKFQDSRFVSEIDFYDKQQGMIVTLSEVVMKRNPAFPDSPYPWMGVCDVKEVLRVVQRQNDVRVSVAMELPFVKEGEGDEEVHFFGIIRNLSAGGIFMETREALKEDDIVHFRYRFDKMDRELKLVVVWVKTNDRGTYGYGLRFLRMSSGEESEVRNHVFRLIFEHARKRKKDE</sequence>
<evidence type="ECO:0000313" key="3">
    <source>
        <dbReference type="Proteomes" id="UP000522163"/>
    </source>
</evidence>
<dbReference type="AlphaFoldDB" id="A0A7W9SG37"/>
<reference evidence="2 3" key="1">
    <citation type="submission" date="2020-08" db="EMBL/GenBank/DDBJ databases">
        <title>Genomic Encyclopedia of Type Strains, Phase IV (KMG-IV): sequencing the most valuable type-strain genomes for metagenomic binning, comparative biology and taxonomic classification.</title>
        <authorList>
            <person name="Goeker M."/>
        </authorList>
    </citation>
    <scope>NUCLEOTIDE SEQUENCE [LARGE SCALE GENOMIC DNA]</scope>
    <source>
        <strain evidence="2 3">DSM 17245</strain>
    </source>
</reference>
<dbReference type="InterPro" id="IPR009875">
    <property type="entry name" value="PilZ_domain"/>
</dbReference>
<proteinExistence type="predicted"/>